<comment type="caution">
    <text evidence="4">The sequence shown here is derived from an EMBL/GenBank/DDBJ whole genome shotgun (WGS) entry which is preliminary data.</text>
</comment>
<evidence type="ECO:0000313" key="4">
    <source>
        <dbReference type="EMBL" id="MST62852.1"/>
    </source>
</evidence>
<protein>
    <recommendedName>
        <fullName evidence="6">V-type proton ATPase subunit E</fullName>
    </recommendedName>
</protein>
<gene>
    <name evidence="4" type="ORF">FYJ71_07705</name>
</gene>
<dbReference type="Pfam" id="PF01991">
    <property type="entry name" value="vATP-synt_E"/>
    <property type="match status" value="1"/>
</dbReference>
<dbReference type="RefSeq" id="WP_154538301.1">
    <property type="nucleotide sequence ID" value="NZ_JAXEEZ010000053.1"/>
</dbReference>
<dbReference type="EMBL" id="VUNE01000004">
    <property type="protein sequence ID" value="MST62852.1"/>
    <property type="molecule type" value="Genomic_DNA"/>
</dbReference>
<dbReference type="InterPro" id="IPR002842">
    <property type="entry name" value="ATPase_V1_Esu"/>
</dbReference>
<keyword evidence="2" id="KW-0813">Transport</keyword>
<dbReference type="Gene3D" id="1.20.5.620">
    <property type="entry name" value="F1F0 ATP synthase subunit B, membrane domain"/>
    <property type="match status" value="1"/>
</dbReference>
<evidence type="ECO:0000256" key="1">
    <source>
        <dbReference type="ARBA" id="ARBA00005901"/>
    </source>
</evidence>
<evidence type="ECO:0000256" key="2">
    <source>
        <dbReference type="ARBA" id="ARBA00022448"/>
    </source>
</evidence>
<reference evidence="4 5" key="1">
    <citation type="submission" date="2019-08" db="EMBL/GenBank/DDBJ databases">
        <title>In-depth cultivation of the pig gut microbiome towards novel bacterial diversity and tailored functional studies.</title>
        <authorList>
            <person name="Wylensek D."/>
            <person name="Hitch T.C.A."/>
            <person name="Clavel T."/>
        </authorList>
    </citation>
    <scope>NUCLEOTIDE SEQUENCE [LARGE SCALE GENOMIC DNA]</scope>
    <source>
        <strain evidence="4 5">WCA-SAB-591-4A-A</strain>
    </source>
</reference>
<evidence type="ECO:0000313" key="5">
    <source>
        <dbReference type="Proteomes" id="UP000440713"/>
    </source>
</evidence>
<dbReference type="Proteomes" id="UP000440713">
    <property type="component" value="Unassembled WGS sequence"/>
</dbReference>
<evidence type="ECO:0008006" key="6">
    <source>
        <dbReference type="Google" id="ProtNLM"/>
    </source>
</evidence>
<dbReference type="AlphaFoldDB" id="A0A6N7XER5"/>
<evidence type="ECO:0000256" key="3">
    <source>
        <dbReference type="ARBA" id="ARBA00023065"/>
    </source>
</evidence>
<proteinExistence type="inferred from homology"/>
<keyword evidence="3" id="KW-0406">Ion transport</keyword>
<dbReference type="GO" id="GO:0033178">
    <property type="term" value="C:proton-transporting two-sector ATPase complex, catalytic domain"/>
    <property type="evidence" value="ECO:0007669"/>
    <property type="project" value="InterPro"/>
</dbReference>
<comment type="similarity">
    <text evidence="1">Belongs to the V-ATPase E subunit family.</text>
</comment>
<keyword evidence="5" id="KW-1185">Reference proteome</keyword>
<sequence>MAELSKLTDRILDEAKRSADDILSEAKDKVKKIELSSENQCEAKYKSMVEKGAREAESLKERLVSNANLKARDGELKVKQEVIQRVFEAALKDMKEIGSEKYVEYIKNNLSFSEDSILVVQQDKLDVVKSAFPNVKVLEDRFTESGFIEVTGGIEKNYTFDTQLNYIKDEVQGEIAKVLFK</sequence>
<dbReference type="SUPFAM" id="SSF160527">
    <property type="entry name" value="V-type ATPase subunit E-like"/>
    <property type="match status" value="1"/>
</dbReference>
<dbReference type="GO" id="GO:0046961">
    <property type="term" value="F:proton-transporting ATPase activity, rotational mechanism"/>
    <property type="evidence" value="ECO:0007669"/>
    <property type="project" value="InterPro"/>
</dbReference>
<accession>A0A6N7XER5</accession>
<organism evidence="4 5">
    <name type="scientific">Peptostreptococcus porci</name>
    <dbReference type="NCBI Taxonomy" id="2652282"/>
    <lineage>
        <taxon>Bacteria</taxon>
        <taxon>Bacillati</taxon>
        <taxon>Bacillota</taxon>
        <taxon>Clostridia</taxon>
        <taxon>Peptostreptococcales</taxon>
        <taxon>Peptostreptococcaceae</taxon>
        <taxon>Peptostreptococcus</taxon>
    </lineage>
</organism>
<name>A0A6N7XER5_9FIRM</name>